<dbReference type="RefSeq" id="WP_050739170.1">
    <property type="nucleotide sequence ID" value="NZ_LGYO01000008.1"/>
</dbReference>
<keyword evidence="1" id="KW-0812">Transmembrane</keyword>
<dbReference type="OrthoDB" id="1778879at2"/>
<proteinExistence type="predicted"/>
<evidence type="ECO:0000256" key="1">
    <source>
        <dbReference type="SAM" id="Phobius"/>
    </source>
</evidence>
<dbReference type="EMBL" id="LGYO01000008">
    <property type="protein sequence ID" value="KNZ42986.1"/>
    <property type="molecule type" value="Genomic_DNA"/>
</dbReference>
<evidence type="ECO:0000313" key="2">
    <source>
        <dbReference type="EMBL" id="KNZ42986.1"/>
    </source>
</evidence>
<dbReference type="AlphaFoldDB" id="A0A0L6U3A2"/>
<dbReference type="PATRIC" id="fig|52689.4.peg.3958"/>
<evidence type="ECO:0000313" key="3">
    <source>
        <dbReference type="Proteomes" id="UP000036873"/>
    </source>
</evidence>
<comment type="caution">
    <text evidence="2">The sequence shown here is derived from an EMBL/GenBank/DDBJ whole genome shotgun (WGS) entry which is preliminary data.</text>
</comment>
<reference evidence="3" key="1">
    <citation type="submission" date="2015-07" db="EMBL/GenBank/DDBJ databases">
        <title>Draft genome sequence of Acetobacterium bakii DSM 8293, a potential psychrophilic chemical producer through syngas fermentation.</title>
        <authorList>
            <person name="Song Y."/>
            <person name="Hwang S."/>
            <person name="Cho B.-K."/>
        </authorList>
    </citation>
    <scope>NUCLEOTIDE SEQUENCE [LARGE SCALE GENOMIC DNA]</scope>
    <source>
        <strain evidence="3">DSM 8239</strain>
    </source>
</reference>
<dbReference type="Proteomes" id="UP000036873">
    <property type="component" value="Unassembled WGS sequence"/>
</dbReference>
<accession>A0A0L6U3A2</accession>
<keyword evidence="1" id="KW-1133">Transmembrane helix</keyword>
<sequence>MNEFINSLASVAWGIIPVLLILFLMAGIMFVFYFQKKTEEFTIYLRSIAASLERLSNRQNDN</sequence>
<keyword evidence="3" id="KW-1185">Reference proteome</keyword>
<organism evidence="2 3">
    <name type="scientific">Acetobacterium bakii</name>
    <dbReference type="NCBI Taxonomy" id="52689"/>
    <lineage>
        <taxon>Bacteria</taxon>
        <taxon>Bacillati</taxon>
        <taxon>Bacillota</taxon>
        <taxon>Clostridia</taxon>
        <taxon>Eubacteriales</taxon>
        <taxon>Eubacteriaceae</taxon>
        <taxon>Acetobacterium</taxon>
    </lineage>
</organism>
<keyword evidence="1" id="KW-0472">Membrane</keyword>
<name>A0A0L6U3A2_9FIRM</name>
<feature type="transmembrane region" description="Helical" evidence="1">
    <location>
        <begin position="12"/>
        <end position="34"/>
    </location>
</feature>
<gene>
    <name evidence="2" type="ORF">AKG39_04530</name>
</gene>
<protein>
    <submittedName>
        <fullName evidence="2">Uncharacterized protein</fullName>
    </submittedName>
</protein>